<protein>
    <recommendedName>
        <fullName evidence="4">LPXTG cell wall anchor domain-containing protein</fullName>
    </recommendedName>
</protein>
<gene>
    <name evidence="2" type="ORF">GCM10009810_24020</name>
</gene>
<evidence type="ECO:0000313" key="3">
    <source>
        <dbReference type="Proteomes" id="UP001501475"/>
    </source>
</evidence>
<evidence type="ECO:0000313" key="2">
    <source>
        <dbReference type="EMBL" id="GAA1764124.1"/>
    </source>
</evidence>
<comment type="caution">
    <text evidence="2">The sequence shown here is derived from an EMBL/GenBank/DDBJ whole genome shotgun (WGS) entry which is preliminary data.</text>
</comment>
<reference evidence="3" key="1">
    <citation type="journal article" date="2019" name="Int. J. Syst. Evol. Microbiol.">
        <title>The Global Catalogue of Microorganisms (GCM) 10K type strain sequencing project: providing services to taxonomists for standard genome sequencing and annotation.</title>
        <authorList>
            <consortium name="The Broad Institute Genomics Platform"/>
            <consortium name="The Broad Institute Genome Sequencing Center for Infectious Disease"/>
            <person name="Wu L."/>
            <person name="Ma J."/>
        </authorList>
    </citation>
    <scope>NUCLEOTIDE SEQUENCE [LARGE SCALE GENOMIC DNA]</scope>
    <source>
        <strain evidence="3">JCM 15591</strain>
    </source>
</reference>
<dbReference type="RefSeq" id="WP_324385982.1">
    <property type="nucleotide sequence ID" value="NZ_BAAAPN010000054.1"/>
</dbReference>
<evidence type="ECO:0008006" key="4">
    <source>
        <dbReference type="Google" id="ProtNLM"/>
    </source>
</evidence>
<proteinExistence type="predicted"/>
<dbReference type="Proteomes" id="UP001501475">
    <property type="component" value="Unassembled WGS sequence"/>
</dbReference>
<organism evidence="2 3">
    <name type="scientific">Nostocoides vanveenii</name>
    <dbReference type="NCBI Taxonomy" id="330835"/>
    <lineage>
        <taxon>Bacteria</taxon>
        <taxon>Bacillati</taxon>
        <taxon>Actinomycetota</taxon>
        <taxon>Actinomycetes</taxon>
        <taxon>Micrococcales</taxon>
        <taxon>Intrasporangiaceae</taxon>
        <taxon>Nostocoides</taxon>
    </lineage>
</organism>
<feature type="transmembrane region" description="Helical" evidence="1">
    <location>
        <begin position="21"/>
        <end position="38"/>
    </location>
</feature>
<evidence type="ECO:0000256" key="1">
    <source>
        <dbReference type="SAM" id="Phobius"/>
    </source>
</evidence>
<dbReference type="EMBL" id="BAAAPN010000054">
    <property type="protein sequence ID" value="GAA1764124.1"/>
    <property type="molecule type" value="Genomic_DNA"/>
</dbReference>
<keyword evidence="1" id="KW-1133">Transmembrane helix</keyword>
<name>A0ABP4WZJ8_9MICO</name>
<sequence>MSNIANDILGNGTNWDLIKKTLIGLALAGLGVLAIAVVRPRRH</sequence>
<keyword evidence="1" id="KW-0812">Transmembrane</keyword>
<accession>A0ABP4WZJ8</accession>
<keyword evidence="1" id="KW-0472">Membrane</keyword>
<keyword evidence="3" id="KW-1185">Reference proteome</keyword>